<accession>A0A8S5ULN1</accession>
<dbReference type="EMBL" id="BK016109">
    <property type="protein sequence ID" value="DAF95392.1"/>
    <property type="molecule type" value="Genomic_DNA"/>
</dbReference>
<dbReference type="InterPro" id="IPR021289">
    <property type="entry name" value="UvsY"/>
</dbReference>
<proteinExistence type="predicted"/>
<sequence>MKQAENEKSRTLKARLDYYTGREGICMESYEKSELKIVLAADTELQKAD</sequence>
<reference evidence="1" key="1">
    <citation type="journal article" date="2021" name="Proc. Natl. Acad. Sci. U.S.A.">
        <title>A Catalog of Tens of Thousands of Viruses from Human Metagenomes Reveals Hidden Associations with Chronic Diseases.</title>
        <authorList>
            <person name="Tisza M.J."/>
            <person name="Buck C.B."/>
        </authorList>
    </citation>
    <scope>NUCLEOTIDE SEQUENCE</scope>
    <source>
        <strain evidence="1">CtCo31</strain>
    </source>
</reference>
<dbReference type="Pfam" id="PF11056">
    <property type="entry name" value="UvsY"/>
    <property type="match status" value="1"/>
</dbReference>
<name>A0A8S5ULN1_9CAUD</name>
<protein>
    <submittedName>
        <fullName evidence="1">Recombination, repair and ssDNA binding protein</fullName>
    </submittedName>
</protein>
<evidence type="ECO:0000313" key="1">
    <source>
        <dbReference type="EMBL" id="DAF95392.1"/>
    </source>
</evidence>
<organism evidence="1">
    <name type="scientific">Myoviridae sp. ctCo31</name>
    <dbReference type="NCBI Taxonomy" id="2825053"/>
    <lineage>
        <taxon>Viruses</taxon>
        <taxon>Duplodnaviria</taxon>
        <taxon>Heunggongvirae</taxon>
        <taxon>Uroviricota</taxon>
        <taxon>Caudoviricetes</taxon>
    </lineage>
</organism>